<dbReference type="AlphaFoldDB" id="A0A656GNF6"/>
<proteinExistence type="predicted"/>
<sequence>MTTNAINPLADLNLLVQAHAMKNTHSQRQIAASLGVSRQRVAKLLAIDCPVPADTFDDITHEVKPTLSRALGVHRITELATRPQGVKFREYKSVLGDVFGFVRSNDFNGLELNMQEPDHRSIKHDVRRRAVREGKRALFVPDWMDTNQPVECNQAMLEAAQAAFDAIEAAAFAFCDQYPGTQFKSVLREITALAVPGMTPEPTINRCRRNKATAKQLGNSVLYVANGPTALERASQDRIRVKWPETGPVDSELSALCV</sequence>
<name>A0A656GNF6_PSEA0</name>
<accession>A0A656GNF6</accession>
<evidence type="ECO:0000313" key="2">
    <source>
        <dbReference type="Proteomes" id="UP000003465"/>
    </source>
</evidence>
<comment type="caution">
    <text evidence="1">The sequence shown here is derived from an EMBL/GenBank/DDBJ whole genome shotgun (WGS) entry which is preliminary data.</text>
</comment>
<dbReference type="EMBL" id="AEAG01003391">
    <property type="protein sequence ID" value="EGH27393.1"/>
    <property type="molecule type" value="Genomic_DNA"/>
</dbReference>
<evidence type="ECO:0000313" key="1">
    <source>
        <dbReference type="EMBL" id="EGH27393.1"/>
    </source>
</evidence>
<gene>
    <name evidence="1" type="ORF">PSYMO_40235</name>
</gene>
<dbReference type="Proteomes" id="UP000003465">
    <property type="component" value="Unassembled WGS sequence"/>
</dbReference>
<reference evidence="1 2" key="1">
    <citation type="journal article" date="2011" name="PLoS Pathog.">
        <title>Dynamic evolution of pathogenicity revealed by sequencing and comparative genomics of 19 Pseudomonas syringae isolates.</title>
        <authorList>
            <person name="Baltrus D.A."/>
            <person name="Nishimura M.T."/>
            <person name="Romanchuk A."/>
            <person name="Chang J.H."/>
            <person name="Mukhtar M.S."/>
            <person name="Cherkis K."/>
            <person name="Roach J."/>
            <person name="Grant S.R."/>
            <person name="Jones C.D."/>
            <person name="Dangl J.L."/>
        </authorList>
    </citation>
    <scope>NUCLEOTIDE SEQUENCE [LARGE SCALE GENOMIC DNA]</scope>
    <source>
        <strain evidence="1 2">301020</strain>
    </source>
</reference>
<protein>
    <submittedName>
        <fullName evidence="1">Uncharacterized protein</fullName>
    </submittedName>
</protein>
<organism evidence="1 2">
    <name type="scientific">Pseudomonas amygdali pv. mori str. 301020</name>
    <dbReference type="NCBI Taxonomy" id="629261"/>
    <lineage>
        <taxon>Bacteria</taxon>
        <taxon>Pseudomonadati</taxon>
        <taxon>Pseudomonadota</taxon>
        <taxon>Gammaproteobacteria</taxon>
        <taxon>Pseudomonadales</taxon>
        <taxon>Pseudomonadaceae</taxon>
        <taxon>Pseudomonas</taxon>
        <taxon>Pseudomonas amygdali</taxon>
    </lineage>
</organism>